<keyword evidence="8" id="KW-0732">Signal</keyword>
<keyword evidence="5" id="KW-0812">Transmembrane</keyword>
<comment type="caution">
    <text evidence="9">The sequence shown here is derived from an EMBL/GenBank/DDBJ whole genome shotgun (WGS) entry which is preliminary data.</text>
</comment>
<dbReference type="Gene3D" id="1.20.1600.10">
    <property type="entry name" value="Outer membrane efflux proteins (OEP)"/>
    <property type="match status" value="1"/>
</dbReference>
<gene>
    <name evidence="9" type="ORF">E2B99_06685</name>
</gene>
<dbReference type="Pfam" id="PF02321">
    <property type="entry name" value="OEP"/>
    <property type="match status" value="1"/>
</dbReference>
<proteinExistence type="inferred from homology"/>
<keyword evidence="4" id="KW-1134">Transmembrane beta strand</keyword>
<dbReference type="AlphaFoldDB" id="A0A4Y7XDD7"/>
<dbReference type="EMBL" id="SNTY01000021">
    <property type="protein sequence ID" value="TEU27366.1"/>
    <property type="molecule type" value="Genomic_DNA"/>
</dbReference>
<protein>
    <submittedName>
        <fullName evidence="9">TolC family protein</fullName>
    </submittedName>
</protein>
<organism evidence="9 10">
    <name type="scientific">Alkanindiges illinoisensis</name>
    <dbReference type="NCBI Taxonomy" id="197183"/>
    <lineage>
        <taxon>Bacteria</taxon>
        <taxon>Pseudomonadati</taxon>
        <taxon>Pseudomonadota</taxon>
        <taxon>Gammaproteobacteria</taxon>
        <taxon>Moraxellales</taxon>
        <taxon>Moraxellaceae</taxon>
        <taxon>Alkanindiges</taxon>
    </lineage>
</organism>
<evidence type="ECO:0000256" key="1">
    <source>
        <dbReference type="ARBA" id="ARBA00004442"/>
    </source>
</evidence>
<dbReference type="InterPro" id="IPR003423">
    <property type="entry name" value="OMP_efflux"/>
</dbReference>
<evidence type="ECO:0000256" key="8">
    <source>
        <dbReference type="SAM" id="SignalP"/>
    </source>
</evidence>
<comment type="similarity">
    <text evidence="2">Belongs to the outer membrane factor (OMF) (TC 1.B.17) family.</text>
</comment>
<keyword evidence="10" id="KW-1185">Reference proteome</keyword>
<feature type="signal peptide" evidence="8">
    <location>
        <begin position="1"/>
        <end position="29"/>
    </location>
</feature>
<dbReference type="OrthoDB" id="187483at2"/>
<reference evidence="9 10" key="1">
    <citation type="submission" date="2019-03" db="EMBL/GenBank/DDBJ databases">
        <title>Alkanindiges illinoisensis: a potential pathogenic isolated from ascites of a gastric cancer patient with abdominal metastasis.</title>
        <authorList>
            <person name="Hu X."/>
            <person name="Yang B."/>
            <person name="Yan X."/>
            <person name="Lin L."/>
            <person name="Zhao H."/>
            <person name="Zhou F."/>
            <person name="Su B."/>
            <person name="Chen J."/>
            <person name="Rui Y."/>
            <person name="Wang Q."/>
            <person name="Zheng L."/>
        </authorList>
    </citation>
    <scope>NUCLEOTIDE SEQUENCE [LARGE SCALE GENOMIC DNA]</scope>
    <source>
        <strain evidence="9 10">NFYY 23406</strain>
    </source>
</reference>
<evidence type="ECO:0000256" key="5">
    <source>
        <dbReference type="ARBA" id="ARBA00022692"/>
    </source>
</evidence>
<dbReference type="Proteomes" id="UP000297834">
    <property type="component" value="Unassembled WGS sequence"/>
</dbReference>
<evidence type="ECO:0000313" key="9">
    <source>
        <dbReference type="EMBL" id="TEU27366.1"/>
    </source>
</evidence>
<dbReference type="SUPFAM" id="SSF56954">
    <property type="entry name" value="Outer membrane efflux proteins (OEP)"/>
    <property type="match status" value="1"/>
</dbReference>
<keyword evidence="3" id="KW-0813">Transport</keyword>
<sequence>MPMTLKKTVLVSRSCAVAMLIYSQWQVVAGAVTTTGVQQSTFAQDLESHSQYDSNQQLNNQPQNLADQTNLPVFSNASVSNNSLSFSQAEQFLKQNAYAIQASTANLAAAQNQAEANAQLWRPVISLDANAIKYRTEVDVPLSDVKATGENAANQAFAQSLNNLPVPLPDNVSNFLSNRFSTAVSGLFDQIPNSSNVVINDKLFRPTISAVMPIYAGGSIQAAQNIAHLGYEKAQLNHQQVQDQQTLKLAEAYFGQQLAACLAQAAAQNLNALKQHLNNARQLEQQGMISRSQRLQVEVAMQAAQRQYDQAGSNEYVSRQYLQQLLQQPELPQLITPLFVQSAPLKPLDFYLAQLSQQSPQLAQLQKDQQLAAQAVQVAKASLLPSAYVFGQQTLNKNDWLVGVGAHYTLLANTDRKKLVNAAQARQDATQALQQQAQQDIQQLVRRAYYEAENARKAFLSMQTSITAAQENLRVQQLSFREGETTATFVNDAVNALTLAYTDQATAAYRYDLALVTLLAALGQAEKFSSVINDNSVLKVQPVSDFSQAFSFALPLANSHRMKK</sequence>
<dbReference type="STRING" id="1120977.GCA_000619845_00842"/>
<evidence type="ECO:0000256" key="7">
    <source>
        <dbReference type="ARBA" id="ARBA00023237"/>
    </source>
</evidence>
<dbReference type="InterPro" id="IPR051906">
    <property type="entry name" value="TolC-like"/>
</dbReference>
<evidence type="ECO:0000256" key="2">
    <source>
        <dbReference type="ARBA" id="ARBA00007613"/>
    </source>
</evidence>
<comment type="subcellular location">
    <subcellularLocation>
        <location evidence="1">Cell outer membrane</location>
    </subcellularLocation>
</comment>
<keyword evidence="6" id="KW-0472">Membrane</keyword>
<evidence type="ECO:0000256" key="4">
    <source>
        <dbReference type="ARBA" id="ARBA00022452"/>
    </source>
</evidence>
<accession>A0A4Y7XDD7</accession>
<dbReference type="GO" id="GO:0009279">
    <property type="term" value="C:cell outer membrane"/>
    <property type="evidence" value="ECO:0007669"/>
    <property type="project" value="UniProtKB-SubCell"/>
</dbReference>
<dbReference type="PANTHER" id="PTHR30026">
    <property type="entry name" value="OUTER MEMBRANE PROTEIN TOLC"/>
    <property type="match status" value="1"/>
</dbReference>
<evidence type="ECO:0000313" key="10">
    <source>
        <dbReference type="Proteomes" id="UP000297834"/>
    </source>
</evidence>
<keyword evidence="7" id="KW-0998">Cell outer membrane</keyword>
<evidence type="ECO:0000256" key="3">
    <source>
        <dbReference type="ARBA" id="ARBA00022448"/>
    </source>
</evidence>
<feature type="chain" id="PRO_5021455468" evidence="8">
    <location>
        <begin position="30"/>
        <end position="564"/>
    </location>
</feature>
<dbReference type="GO" id="GO:0015288">
    <property type="term" value="F:porin activity"/>
    <property type="evidence" value="ECO:0007669"/>
    <property type="project" value="TreeGrafter"/>
</dbReference>
<evidence type="ECO:0000256" key="6">
    <source>
        <dbReference type="ARBA" id="ARBA00023136"/>
    </source>
</evidence>
<name>A0A4Y7XDD7_9GAMM</name>
<dbReference type="GO" id="GO:0015562">
    <property type="term" value="F:efflux transmembrane transporter activity"/>
    <property type="evidence" value="ECO:0007669"/>
    <property type="project" value="InterPro"/>
</dbReference>
<dbReference type="GO" id="GO:1990281">
    <property type="term" value="C:efflux pump complex"/>
    <property type="evidence" value="ECO:0007669"/>
    <property type="project" value="TreeGrafter"/>
</dbReference>
<dbReference type="PANTHER" id="PTHR30026:SF5">
    <property type="entry name" value="ABC-TYPE EFFLUX SYSTEM SECRETIN COMPONENT"/>
    <property type="match status" value="1"/>
</dbReference>